<evidence type="ECO:0000259" key="2">
    <source>
        <dbReference type="Pfam" id="PF12697"/>
    </source>
</evidence>
<evidence type="ECO:0000313" key="4">
    <source>
        <dbReference type="Proteomes" id="UP000243924"/>
    </source>
</evidence>
<dbReference type="InterPro" id="IPR000073">
    <property type="entry name" value="AB_hydrolase_1"/>
</dbReference>
<organism evidence="3 4">
    <name type="scientific">Halopseudomonas salegens</name>
    <dbReference type="NCBI Taxonomy" id="1434072"/>
    <lineage>
        <taxon>Bacteria</taxon>
        <taxon>Pseudomonadati</taxon>
        <taxon>Pseudomonadota</taxon>
        <taxon>Gammaproteobacteria</taxon>
        <taxon>Pseudomonadales</taxon>
        <taxon>Pseudomonadaceae</taxon>
        <taxon>Halopseudomonas</taxon>
    </lineage>
</organism>
<sequence>MAIRNVGIKATTAVTGFISALLPGYFGSLGARAFLKPRPNTSRRHWAEAFSGFERREISVDGLQVPFWVKGKGPLVLLVHGWERDHFAMGGFVAPLLDAGYRVAALDLPGHGEADGESAPLPLLARSITEIASALKQPCTVIAHSIGAAMTALATEAYGLKPDCVVLICAPRGAEDYALAQARRQGLSERALHQMVRQINQALGEPLERYRVDRALDSMTAPILLVHAADDAIVPLSDAQENLRASSAHSLWLSSGGHNRILADRLMIDNVLTWLNSPVPMPTRVVETTTAHG</sequence>
<dbReference type="STRING" id="1434072.SAMN05216210_2936"/>
<dbReference type="Pfam" id="PF12697">
    <property type="entry name" value="Abhydrolase_6"/>
    <property type="match status" value="1"/>
</dbReference>
<feature type="transmembrane region" description="Helical" evidence="1">
    <location>
        <begin position="12"/>
        <end position="35"/>
    </location>
</feature>
<dbReference type="InterPro" id="IPR029058">
    <property type="entry name" value="AB_hydrolase_fold"/>
</dbReference>
<reference evidence="4" key="1">
    <citation type="submission" date="2016-10" db="EMBL/GenBank/DDBJ databases">
        <authorList>
            <person name="Varghese N."/>
            <person name="Submissions S."/>
        </authorList>
    </citation>
    <scope>NUCLEOTIDE SEQUENCE [LARGE SCALE GENOMIC DNA]</scope>
    <source>
        <strain evidence="4">CECT 8338</strain>
    </source>
</reference>
<keyword evidence="1" id="KW-1133">Transmembrane helix</keyword>
<keyword evidence="4" id="KW-1185">Reference proteome</keyword>
<dbReference type="InterPro" id="IPR050266">
    <property type="entry name" value="AB_hydrolase_sf"/>
</dbReference>
<evidence type="ECO:0000256" key="1">
    <source>
        <dbReference type="SAM" id="Phobius"/>
    </source>
</evidence>
<dbReference type="Gene3D" id="3.40.50.1820">
    <property type="entry name" value="alpha/beta hydrolase"/>
    <property type="match status" value="1"/>
</dbReference>
<keyword evidence="1" id="KW-0812">Transmembrane</keyword>
<dbReference type="GO" id="GO:0016020">
    <property type="term" value="C:membrane"/>
    <property type="evidence" value="ECO:0007669"/>
    <property type="project" value="TreeGrafter"/>
</dbReference>
<gene>
    <name evidence="3" type="ORF">SAMN05216210_2936</name>
</gene>
<dbReference type="AlphaFoldDB" id="A0A1H2HCD2"/>
<dbReference type="SUPFAM" id="SSF53474">
    <property type="entry name" value="alpha/beta-Hydrolases"/>
    <property type="match status" value="1"/>
</dbReference>
<dbReference type="PANTHER" id="PTHR43798">
    <property type="entry name" value="MONOACYLGLYCEROL LIPASE"/>
    <property type="match status" value="1"/>
</dbReference>
<proteinExistence type="predicted"/>
<evidence type="ECO:0000313" key="3">
    <source>
        <dbReference type="EMBL" id="SDU29484.1"/>
    </source>
</evidence>
<feature type="domain" description="AB hydrolase-1" evidence="2">
    <location>
        <begin position="76"/>
        <end position="258"/>
    </location>
</feature>
<name>A0A1H2HCD2_9GAMM</name>
<keyword evidence="1" id="KW-0472">Membrane</keyword>
<dbReference type="PANTHER" id="PTHR43798:SF33">
    <property type="entry name" value="HYDROLASE, PUTATIVE (AFU_ORTHOLOGUE AFUA_2G14860)-RELATED"/>
    <property type="match status" value="1"/>
</dbReference>
<protein>
    <submittedName>
        <fullName evidence="3">Esterase/lipase</fullName>
    </submittedName>
</protein>
<dbReference type="EMBL" id="LT629787">
    <property type="protein sequence ID" value="SDU29484.1"/>
    <property type="molecule type" value="Genomic_DNA"/>
</dbReference>
<dbReference type="Proteomes" id="UP000243924">
    <property type="component" value="Chromosome I"/>
</dbReference>
<accession>A0A1H2HCD2</accession>